<keyword evidence="6" id="KW-1185">Reference proteome</keyword>
<evidence type="ECO:0000259" key="4">
    <source>
        <dbReference type="PROSITE" id="PS50869"/>
    </source>
</evidence>
<protein>
    <recommendedName>
        <fullName evidence="4">BRICHOS domain-containing protein</fullName>
    </recommendedName>
</protein>
<evidence type="ECO:0000313" key="6">
    <source>
        <dbReference type="Proteomes" id="UP000749559"/>
    </source>
</evidence>
<keyword evidence="3" id="KW-0472">Membrane</keyword>
<organism evidence="5 6">
    <name type="scientific">Owenia fusiformis</name>
    <name type="common">Polychaete worm</name>
    <dbReference type="NCBI Taxonomy" id="6347"/>
    <lineage>
        <taxon>Eukaryota</taxon>
        <taxon>Metazoa</taxon>
        <taxon>Spiralia</taxon>
        <taxon>Lophotrochozoa</taxon>
        <taxon>Annelida</taxon>
        <taxon>Polychaeta</taxon>
        <taxon>Sedentaria</taxon>
        <taxon>Canalipalpata</taxon>
        <taxon>Sabellida</taxon>
        <taxon>Oweniida</taxon>
        <taxon>Oweniidae</taxon>
        <taxon>Owenia</taxon>
    </lineage>
</organism>
<dbReference type="PROSITE" id="PS50869">
    <property type="entry name" value="BRICHOS"/>
    <property type="match status" value="1"/>
</dbReference>
<gene>
    <name evidence="5" type="ORF">OFUS_LOCUS9416</name>
</gene>
<reference evidence="5" key="1">
    <citation type="submission" date="2022-03" db="EMBL/GenBank/DDBJ databases">
        <authorList>
            <person name="Martin C."/>
        </authorList>
    </citation>
    <scope>NUCLEOTIDE SEQUENCE</scope>
</reference>
<keyword evidence="1" id="KW-1015">Disulfide bond</keyword>
<evidence type="ECO:0000256" key="3">
    <source>
        <dbReference type="SAM" id="Phobius"/>
    </source>
</evidence>
<keyword evidence="3" id="KW-1133">Transmembrane helix</keyword>
<dbReference type="InterPro" id="IPR007084">
    <property type="entry name" value="BRICHOS_dom"/>
</dbReference>
<evidence type="ECO:0000256" key="1">
    <source>
        <dbReference type="ARBA" id="ARBA00023157"/>
    </source>
</evidence>
<dbReference type="Gene3D" id="3.30.390.150">
    <property type="match status" value="1"/>
</dbReference>
<comment type="caution">
    <text evidence="5">The sequence shown here is derived from an EMBL/GenBank/DDBJ whole genome shotgun (WGS) entry which is preliminary data.</text>
</comment>
<feature type="region of interest" description="Disordered" evidence="2">
    <location>
        <begin position="207"/>
        <end position="230"/>
    </location>
</feature>
<sequence>MKPDISIGKEEKGDVRIFTSSPMPQPTPSVAPRRNGRKYVCVSVTVVLVVAMVIGGFFGAMHMMHKNTLKTFETTMINAEGRYMKEKIQIDEDKETATVEGNDDMTQFKLIMDYKHNLSVSRVWLNKRQESVCYVAPLNKPGLPSLRELEQYLETHKEEIPERSGDPIRESFSINIDPIEDISFLGDEVEAMCKGLKAYWAIPRQEEGSRHHREKRQTGDEQPDTTPEDNAFHPNVTIHCPLPKYGFLFCNQDTETQCTYDCCESYLCYPVFFGPFYYYNCYYNDCTLTVTKDPCHCVFRSQFMFPPSEDE</sequence>
<accession>A0A8S4NRT5</accession>
<dbReference type="EMBL" id="CAIIXF020000005">
    <property type="protein sequence ID" value="CAH1783036.1"/>
    <property type="molecule type" value="Genomic_DNA"/>
</dbReference>
<proteinExistence type="predicted"/>
<feature type="transmembrane region" description="Helical" evidence="3">
    <location>
        <begin position="39"/>
        <end position="61"/>
    </location>
</feature>
<dbReference type="PANTHER" id="PTHR16483">
    <property type="entry name" value="GASTROKINE 1"/>
    <property type="match status" value="1"/>
</dbReference>
<dbReference type="Pfam" id="PF04089">
    <property type="entry name" value="BRICHOS"/>
    <property type="match status" value="1"/>
</dbReference>
<evidence type="ECO:0000256" key="2">
    <source>
        <dbReference type="SAM" id="MobiDB-lite"/>
    </source>
</evidence>
<dbReference type="InterPro" id="IPR051772">
    <property type="entry name" value="Gastrokine"/>
</dbReference>
<dbReference type="Proteomes" id="UP000749559">
    <property type="component" value="Unassembled WGS sequence"/>
</dbReference>
<keyword evidence="3" id="KW-0812">Transmembrane</keyword>
<dbReference type="AlphaFoldDB" id="A0A8S4NRT5"/>
<evidence type="ECO:0000313" key="5">
    <source>
        <dbReference type="EMBL" id="CAH1783036.1"/>
    </source>
</evidence>
<feature type="domain" description="BRICHOS" evidence="4">
    <location>
        <begin position="106"/>
        <end position="201"/>
    </location>
</feature>
<name>A0A8S4NRT5_OWEFU</name>
<dbReference type="SMART" id="SM01039">
    <property type="entry name" value="BRICHOS"/>
    <property type="match status" value="1"/>
</dbReference>